<gene>
    <name evidence="2" type="ORF">DXF85_05920</name>
</gene>
<feature type="chain" id="PRO_5026824423" description="Fimbrial protein" evidence="1">
    <location>
        <begin position="18"/>
        <end position="331"/>
    </location>
</feature>
<dbReference type="GO" id="GO:0009289">
    <property type="term" value="C:pilus"/>
    <property type="evidence" value="ECO:0007669"/>
    <property type="project" value="InterPro"/>
</dbReference>
<keyword evidence="1" id="KW-0732">Signal</keyword>
<protein>
    <recommendedName>
        <fullName evidence="4">Fimbrial protein</fullName>
    </recommendedName>
</protein>
<dbReference type="AlphaFoldDB" id="A0A6N6K6C0"/>
<dbReference type="InterPro" id="IPR036937">
    <property type="entry name" value="Adhesion_dom_fimbrial_sf"/>
</dbReference>
<reference evidence="2 3" key="1">
    <citation type="submission" date="2018-08" db="EMBL/GenBank/DDBJ databases">
        <title>Complete genomic analysis of a Citrobacter pasteurii isolated from cockles (Cerastoderma edule) containing a new chromosomic qnrB allele.</title>
        <authorList>
            <person name="Rodrigues A."/>
            <person name="Baptista T."/>
            <person name="Quesada A."/>
            <person name="Campos M.J."/>
        </authorList>
    </citation>
    <scope>NUCLEOTIDE SEQUENCE [LARGE SCALE GENOMIC DNA]</scope>
    <source>
        <strain evidence="2 3">BA18</strain>
    </source>
</reference>
<sequence length="331" mass="37110">MRLFFLLVVFFSFNSIANCYIPDGGIESVERNEVLSISTMNGNELVLQNFGFTKKPMCRNILGWGVETIFDIKYPTSPYFKYDVGGGRFIYLKANYPSSPNTVEYKINFYETNYKAQDINEINKQNLKFTFDVISANNQNSINAANLSDGFEIRFEPRESTGIGATSNKGHKYVFKINPDVKLIIKTCKFLDGVLSAPDISINDLRGTPQSFFRLEKTAGEVAFKCTTGVSSDSFRYHFESSNAVGSILKNEDARNATGAGDVGFEISLDGANKIYFDSGSSKSYNLLSFNEISSIEQKMDLVLYGKYVVYSDDFHSGSVRSLVKVVVEYY</sequence>
<accession>A0A6N6K6C0</accession>
<dbReference type="RefSeq" id="WP_149691493.1">
    <property type="nucleotide sequence ID" value="NZ_QRDC01000004.1"/>
</dbReference>
<feature type="signal peptide" evidence="1">
    <location>
        <begin position="1"/>
        <end position="17"/>
    </location>
</feature>
<evidence type="ECO:0000256" key="1">
    <source>
        <dbReference type="SAM" id="SignalP"/>
    </source>
</evidence>
<dbReference type="GO" id="GO:0007155">
    <property type="term" value="P:cell adhesion"/>
    <property type="evidence" value="ECO:0007669"/>
    <property type="project" value="InterPro"/>
</dbReference>
<dbReference type="Proteomes" id="UP000468420">
    <property type="component" value="Unassembled WGS sequence"/>
</dbReference>
<evidence type="ECO:0008006" key="4">
    <source>
        <dbReference type="Google" id="ProtNLM"/>
    </source>
</evidence>
<comment type="caution">
    <text evidence="2">The sequence shown here is derived from an EMBL/GenBank/DDBJ whole genome shotgun (WGS) entry which is preliminary data.</text>
</comment>
<evidence type="ECO:0000313" key="3">
    <source>
        <dbReference type="Proteomes" id="UP000468420"/>
    </source>
</evidence>
<dbReference type="EMBL" id="QRDC01000004">
    <property type="protein sequence ID" value="KAA1279463.1"/>
    <property type="molecule type" value="Genomic_DNA"/>
</dbReference>
<dbReference type="Gene3D" id="2.60.40.1090">
    <property type="entry name" value="Fimbrial-type adhesion domain"/>
    <property type="match status" value="1"/>
</dbReference>
<organism evidence="2 3">
    <name type="scientific">Citrobacter pasteurii</name>
    <dbReference type="NCBI Taxonomy" id="1563222"/>
    <lineage>
        <taxon>Bacteria</taxon>
        <taxon>Pseudomonadati</taxon>
        <taxon>Pseudomonadota</taxon>
        <taxon>Gammaproteobacteria</taxon>
        <taxon>Enterobacterales</taxon>
        <taxon>Enterobacteriaceae</taxon>
        <taxon>Citrobacter</taxon>
    </lineage>
</organism>
<name>A0A6N6K6C0_9ENTR</name>
<proteinExistence type="predicted"/>
<evidence type="ECO:0000313" key="2">
    <source>
        <dbReference type="EMBL" id="KAA1279463.1"/>
    </source>
</evidence>